<name>A0A4Y2D575_ARAVE</name>
<reference evidence="2 3" key="1">
    <citation type="journal article" date="2019" name="Sci. Rep.">
        <title>Orb-weaving spider Araneus ventricosus genome elucidates the spidroin gene catalogue.</title>
        <authorList>
            <person name="Kono N."/>
            <person name="Nakamura H."/>
            <person name="Ohtoshi R."/>
            <person name="Moran D.A.P."/>
            <person name="Shinohara A."/>
            <person name="Yoshida Y."/>
            <person name="Fujiwara M."/>
            <person name="Mori M."/>
            <person name="Tomita M."/>
            <person name="Arakawa K."/>
        </authorList>
    </citation>
    <scope>NUCLEOTIDE SEQUENCE [LARGE SCALE GENOMIC DNA]</scope>
</reference>
<feature type="compositionally biased region" description="Acidic residues" evidence="1">
    <location>
        <begin position="24"/>
        <end position="42"/>
    </location>
</feature>
<evidence type="ECO:0000256" key="1">
    <source>
        <dbReference type="SAM" id="MobiDB-lite"/>
    </source>
</evidence>
<dbReference type="Proteomes" id="UP000499080">
    <property type="component" value="Unassembled WGS sequence"/>
</dbReference>
<proteinExistence type="predicted"/>
<organism evidence="2 3">
    <name type="scientific">Araneus ventricosus</name>
    <name type="common">Orbweaver spider</name>
    <name type="synonym">Epeira ventricosa</name>
    <dbReference type="NCBI Taxonomy" id="182803"/>
    <lineage>
        <taxon>Eukaryota</taxon>
        <taxon>Metazoa</taxon>
        <taxon>Ecdysozoa</taxon>
        <taxon>Arthropoda</taxon>
        <taxon>Chelicerata</taxon>
        <taxon>Arachnida</taxon>
        <taxon>Araneae</taxon>
        <taxon>Araneomorphae</taxon>
        <taxon>Entelegynae</taxon>
        <taxon>Araneoidea</taxon>
        <taxon>Araneidae</taxon>
        <taxon>Araneus</taxon>
    </lineage>
</organism>
<dbReference type="AlphaFoldDB" id="A0A4Y2D575"/>
<dbReference type="EMBL" id="BGPR01000295">
    <property type="protein sequence ID" value="GBM11108.1"/>
    <property type="molecule type" value="Genomic_DNA"/>
</dbReference>
<keyword evidence="3" id="KW-1185">Reference proteome</keyword>
<evidence type="ECO:0000313" key="2">
    <source>
        <dbReference type="EMBL" id="GBM11108.1"/>
    </source>
</evidence>
<protein>
    <recommendedName>
        <fullName evidence="4">PiggyBac transposable element-derived protein domain-containing protein</fullName>
    </recommendedName>
</protein>
<sequence>MPHNIVKISYECCRASCANREECSEIDESSQSESEGELNDSFESDHEFDSDYENYSSSTNEEEDHLNSTRGRMGMRLLADSEDDSEESTERQNIEIAFGGTVWKKIETSSSPDRPPLHPDSFGDYLHSNAPKRHLLVEIDVKICRHTHNPIIENKFFFSSCVPTKPKIKQNPHPYFTVVIVFLEFNSFPNSLHPVFFLWFVSRILKSRLVSNAVPFPSGWRRDKTTSSSEELPITGLKSRCSSIKQETEY</sequence>
<evidence type="ECO:0008006" key="4">
    <source>
        <dbReference type="Google" id="ProtNLM"/>
    </source>
</evidence>
<gene>
    <name evidence="2" type="ORF">AVEN_242991_1</name>
</gene>
<feature type="region of interest" description="Disordered" evidence="1">
    <location>
        <begin position="24"/>
        <end position="69"/>
    </location>
</feature>
<accession>A0A4Y2D575</accession>
<comment type="caution">
    <text evidence="2">The sequence shown here is derived from an EMBL/GenBank/DDBJ whole genome shotgun (WGS) entry which is preliminary data.</text>
</comment>
<evidence type="ECO:0000313" key="3">
    <source>
        <dbReference type="Proteomes" id="UP000499080"/>
    </source>
</evidence>